<keyword evidence="7 9" id="KW-1133">Transmembrane helix</keyword>
<comment type="similarity">
    <text evidence="2">Belongs to the ABC transporter superfamily. ABCG family. Eye pigment precursor importer (TC 3.A.1.204) subfamily.</text>
</comment>
<dbReference type="SMART" id="SM00382">
    <property type="entry name" value="AAA"/>
    <property type="match status" value="1"/>
</dbReference>
<dbReference type="InterPro" id="IPR003439">
    <property type="entry name" value="ABC_transporter-like_ATP-bd"/>
</dbReference>
<dbReference type="SUPFAM" id="SSF52540">
    <property type="entry name" value="P-loop containing nucleoside triphosphate hydrolases"/>
    <property type="match status" value="1"/>
</dbReference>
<dbReference type="PANTHER" id="PTHR48041:SF78">
    <property type="entry name" value="ABC TRANSPORTER EXPRESSED IN TRACHEA, ISOFORM A"/>
    <property type="match status" value="1"/>
</dbReference>
<dbReference type="InterPro" id="IPR027417">
    <property type="entry name" value="P-loop_NTPase"/>
</dbReference>
<evidence type="ECO:0000259" key="10">
    <source>
        <dbReference type="PROSITE" id="PS50893"/>
    </source>
</evidence>
<feature type="transmembrane region" description="Helical" evidence="9">
    <location>
        <begin position="451"/>
        <end position="471"/>
    </location>
</feature>
<dbReference type="Proteomes" id="UP001359485">
    <property type="component" value="Unassembled WGS sequence"/>
</dbReference>
<protein>
    <recommendedName>
        <fullName evidence="10">ABC transporter domain-containing protein</fullName>
    </recommendedName>
</protein>
<evidence type="ECO:0000256" key="7">
    <source>
        <dbReference type="ARBA" id="ARBA00022989"/>
    </source>
</evidence>
<evidence type="ECO:0000256" key="9">
    <source>
        <dbReference type="SAM" id="Phobius"/>
    </source>
</evidence>
<dbReference type="InterPro" id="IPR050352">
    <property type="entry name" value="ABCG_transporters"/>
</dbReference>
<evidence type="ECO:0000256" key="6">
    <source>
        <dbReference type="ARBA" id="ARBA00022840"/>
    </source>
</evidence>
<dbReference type="InterPro" id="IPR003593">
    <property type="entry name" value="AAA+_ATPase"/>
</dbReference>
<dbReference type="PANTHER" id="PTHR48041">
    <property type="entry name" value="ABC TRANSPORTER G FAMILY MEMBER 28"/>
    <property type="match status" value="1"/>
</dbReference>
<evidence type="ECO:0000256" key="5">
    <source>
        <dbReference type="ARBA" id="ARBA00022741"/>
    </source>
</evidence>
<keyword evidence="3" id="KW-0813">Transport</keyword>
<dbReference type="EMBL" id="JAWJWF010000001">
    <property type="protein sequence ID" value="KAK6640138.1"/>
    <property type="molecule type" value="Genomic_DNA"/>
</dbReference>
<dbReference type="Pfam" id="PF00005">
    <property type="entry name" value="ABC_tran"/>
    <property type="match status" value="1"/>
</dbReference>
<evidence type="ECO:0000313" key="12">
    <source>
        <dbReference type="Proteomes" id="UP001359485"/>
    </source>
</evidence>
<keyword evidence="8 9" id="KW-0472">Membrane</keyword>
<evidence type="ECO:0000256" key="1">
    <source>
        <dbReference type="ARBA" id="ARBA00004141"/>
    </source>
</evidence>
<reference evidence="11 12" key="1">
    <citation type="submission" date="2023-09" db="EMBL/GenBank/DDBJ databases">
        <title>Genomes of two closely related lineages of the louse Polyplax serrata with different host specificities.</title>
        <authorList>
            <person name="Martinu J."/>
            <person name="Tarabai H."/>
            <person name="Stefka J."/>
            <person name="Hypsa V."/>
        </authorList>
    </citation>
    <scope>NUCLEOTIDE SEQUENCE [LARGE SCALE GENOMIC DNA]</scope>
    <source>
        <strain evidence="11">98ZLc_SE</strain>
    </source>
</reference>
<evidence type="ECO:0000256" key="4">
    <source>
        <dbReference type="ARBA" id="ARBA00022692"/>
    </source>
</evidence>
<keyword evidence="12" id="KW-1185">Reference proteome</keyword>
<proteinExistence type="inferred from homology"/>
<evidence type="ECO:0000313" key="11">
    <source>
        <dbReference type="EMBL" id="KAK6640138.1"/>
    </source>
</evidence>
<keyword evidence="4 9" id="KW-0812">Transmembrane</keyword>
<comment type="caution">
    <text evidence="11">The sequence shown here is derived from an EMBL/GenBank/DDBJ whole genome shotgun (WGS) entry which is preliminary data.</text>
</comment>
<feature type="transmembrane region" description="Helical" evidence="9">
    <location>
        <begin position="538"/>
        <end position="560"/>
    </location>
</feature>
<feature type="domain" description="ABC transporter" evidence="10">
    <location>
        <begin position="31"/>
        <end position="277"/>
    </location>
</feature>
<evidence type="ECO:0000256" key="8">
    <source>
        <dbReference type="ARBA" id="ARBA00023136"/>
    </source>
</evidence>
<dbReference type="InterPro" id="IPR043926">
    <property type="entry name" value="ABCG_dom"/>
</dbReference>
<dbReference type="Pfam" id="PF19055">
    <property type="entry name" value="ABC2_membrane_7"/>
    <property type="match status" value="1"/>
</dbReference>
<dbReference type="PROSITE" id="PS00211">
    <property type="entry name" value="ABC_TRANSPORTER_1"/>
    <property type="match status" value="1"/>
</dbReference>
<comment type="subcellular location">
    <subcellularLocation>
        <location evidence="1">Membrane</location>
        <topology evidence="1">Multi-pass membrane protein</topology>
    </subcellularLocation>
</comment>
<dbReference type="PROSITE" id="PS50893">
    <property type="entry name" value="ABC_TRANSPORTER_2"/>
    <property type="match status" value="1"/>
</dbReference>
<evidence type="ECO:0000256" key="2">
    <source>
        <dbReference type="ARBA" id="ARBA00005814"/>
    </source>
</evidence>
<dbReference type="Gene3D" id="3.40.50.300">
    <property type="entry name" value="P-loop containing nucleotide triphosphate hydrolases"/>
    <property type="match status" value="1"/>
</dbReference>
<gene>
    <name evidence="11" type="ORF">RUM44_011824</name>
</gene>
<organism evidence="11 12">
    <name type="scientific">Polyplax serrata</name>
    <name type="common">Common mouse louse</name>
    <dbReference type="NCBI Taxonomy" id="468196"/>
    <lineage>
        <taxon>Eukaryota</taxon>
        <taxon>Metazoa</taxon>
        <taxon>Ecdysozoa</taxon>
        <taxon>Arthropoda</taxon>
        <taxon>Hexapoda</taxon>
        <taxon>Insecta</taxon>
        <taxon>Pterygota</taxon>
        <taxon>Neoptera</taxon>
        <taxon>Paraneoptera</taxon>
        <taxon>Psocodea</taxon>
        <taxon>Troctomorpha</taxon>
        <taxon>Phthiraptera</taxon>
        <taxon>Anoplura</taxon>
        <taxon>Polyplacidae</taxon>
        <taxon>Polyplax</taxon>
    </lineage>
</organism>
<keyword evidence="5" id="KW-0547">Nucleotide-binding</keyword>
<keyword evidence="6" id="KW-0067">ATP-binding</keyword>
<accession>A0ABR1B9K9</accession>
<sequence>MTVRTNKYVLPSHRSESADVGSSWRRDGINLEFHNIRFSIKRWSLGCAIKVEKEILKGVSGRFKANRLTAVMGPSGAGKSSLLDVLAAYRWKGVSGSVLLNDKERIKNDDAMRKNTSCYIPQNDYLRIELKVYEAMNYAADLKLGSRVSRRQKNQQVSDLLKLLGLFNCWDVSTCNLSGGQKKRLSLALELLSNPSILFLDEPTTGLDSSSCSQCVSLLKILAQQGRTVICTMHQPSALIFDMIDDLYVLSQGECIYSGEARNLIGYLMEMNLVCPQLNNPADFLLDIACGEFGADVTELVRHSKLVVDEQLKLFKFKIFESELLSLDKNSDAVMKSDGSEECGSINLGTNSISIVEQFSLLYSRQLLIIRRKPIICCFLHVPLSYYLTGQPLDWNRFTYFTITTVASSLAAQACGFLLGVTVPKKVGHNLNYFPNWQYNVHPKCHKSHDFQVSVFLGPVLACLLSVFGFCLRFTDTPIFFKWLYYISYFRASFQSSVYSVYGLNRSALACDNAYCHFKNPSKILTEMDIPHTISMEVNFGIIFVWILILHVLTLTAIWLKLTRK</sequence>
<dbReference type="CDD" id="cd03213">
    <property type="entry name" value="ABCG_EPDR"/>
    <property type="match status" value="1"/>
</dbReference>
<dbReference type="InterPro" id="IPR017871">
    <property type="entry name" value="ABC_transporter-like_CS"/>
</dbReference>
<evidence type="ECO:0000256" key="3">
    <source>
        <dbReference type="ARBA" id="ARBA00022448"/>
    </source>
</evidence>
<name>A0ABR1B9K9_POLSC</name>